<dbReference type="SUPFAM" id="SSF54060">
    <property type="entry name" value="His-Me finger endonucleases"/>
    <property type="match status" value="1"/>
</dbReference>
<dbReference type="RefSeq" id="XP_062714336.1">
    <property type="nucleotide sequence ID" value="XM_062858352.1"/>
</dbReference>
<feature type="compositionally biased region" description="Acidic residues" evidence="4">
    <location>
        <begin position="18"/>
        <end position="41"/>
    </location>
</feature>
<reference evidence="7" key="1">
    <citation type="journal article" date="2015" name="Proc. Natl. Acad. Sci. U.S.A.">
        <title>Genome sequence of the Asian Tiger mosquito, Aedes albopictus, reveals insights into its biology, genetics, and evolution.</title>
        <authorList>
            <person name="Chen X.G."/>
            <person name="Jiang X."/>
            <person name="Gu J."/>
            <person name="Xu M."/>
            <person name="Wu Y."/>
            <person name="Deng Y."/>
            <person name="Zhang C."/>
            <person name="Bonizzoni M."/>
            <person name="Dermauw W."/>
            <person name="Vontas J."/>
            <person name="Armbruster P."/>
            <person name="Huang X."/>
            <person name="Yang Y."/>
            <person name="Zhang H."/>
            <person name="He W."/>
            <person name="Peng H."/>
            <person name="Liu Y."/>
            <person name="Wu K."/>
            <person name="Chen J."/>
            <person name="Lirakis M."/>
            <person name="Topalis P."/>
            <person name="Van Leeuwen T."/>
            <person name="Hall A.B."/>
            <person name="Jiang X."/>
            <person name="Thorpe C."/>
            <person name="Mueller R.L."/>
            <person name="Sun C."/>
            <person name="Waterhouse R.M."/>
            <person name="Yan G."/>
            <person name="Tu Z.J."/>
            <person name="Fang X."/>
            <person name="James A.A."/>
        </authorList>
    </citation>
    <scope>NUCLEOTIDE SEQUENCE [LARGE SCALE GENOMIC DNA]</scope>
    <source>
        <strain evidence="7">Foshan</strain>
    </source>
</reference>
<protein>
    <recommendedName>
        <fullName evidence="5">DNA/RNA non-specific endonuclease/pyrophosphatase/phosphodiesterase domain-containing protein</fullName>
    </recommendedName>
</protein>
<dbReference type="InterPro" id="IPR044925">
    <property type="entry name" value="His-Me_finger_sf"/>
</dbReference>
<proteinExistence type="inferred from homology"/>
<accession>A0ABM1ZPN7</accession>
<dbReference type="SMART" id="SM00892">
    <property type="entry name" value="Endonuclease_NS"/>
    <property type="match status" value="1"/>
</dbReference>
<dbReference type="Pfam" id="PF01223">
    <property type="entry name" value="Endonuclease_NS"/>
    <property type="match status" value="1"/>
</dbReference>
<dbReference type="GeneID" id="134283955"/>
<feature type="domain" description="DNA/RNA non-specific endonuclease/pyrophosphatase/phosphodiesterase" evidence="5">
    <location>
        <begin position="69"/>
        <end position="313"/>
    </location>
</feature>
<sequence length="330" mass="37246">MSFFNHQIPSFLAHLPEDTDDTSDTEDDSGIADETETETESDPSSLPMSVDSLGPQIAHFPDLKITDPVSVQNEALNNFFYYWALLVCEIVTAGFQQGVPRPPWHQGNFYPGINIDNLYTVNRQRQTLATVLGSQAIADDLVRDVASGIFMARGHIAARTDFIYGTQQNATFWFLCVAPQWQNFNDGNWLRIEISARNFVAARNIHVTVYGGTYGAHTQTDANGDQQPIFLDFNPNGTRRLPAPKIYYKILHDERNNAGIVLIGVNDIHITSMQRIQDEYMFCEDIGDKVSWINWDRKNLAEGFSYACEVNAFLKRIGHLSHLDIPNLLI</sequence>
<dbReference type="InterPro" id="IPR044929">
    <property type="entry name" value="DNA/RNA_non-sp_Endonuclease_sf"/>
</dbReference>
<dbReference type="EnsemblMetazoa" id="AALFPA23_020470.R30227">
    <property type="protein sequence ID" value="AALFPA23_020470.P30227"/>
    <property type="gene ID" value="AALFPA23_020470"/>
</dbReference>
<evidence type="ECO:0000259" key="5">
    <source>
        <dbReference type="SMART" id="SM00892"/>
    </source>
</evidence>
<comment type="similarity">
    <text evidence="1">Belongs to the DNA/RNA non-specific endonuclease family.</text>
</comment>
<evidence type="ECO:0000256" key="1">
    <source>
        <dbReference type="ARBA" id="ARBA00010052"/>
    </source>
</evidence>
<dbReference type="PANTHER" id="PTHR13966">
    <property type="entry name" value="ENDONUCLEASE RELATED"/>
    <property type="match status" value="1"/>
</dbReference>
<dbReference type="Gene3D" id="3.40.570.10">
    <property type="entry name" value="Extracellular Endonuclease, subunit A"/>
    <property type="match status" value="1"/>
</dbReference>
<dbReference type="Proteomes" id="UP000069940">
    <property type="component" value="Unassembled WGS sequence"/>
</dbReference>
<evidence type="ECO:0000313" key="6">
    <source>
        <dbReference type="EnsemblMetazoa" id="AALFPA23_020470.P30227"/>
    </source>
</evidence>
<dbReference type="InterPro" id="IPR040255">
    <property type="entry name" value="Non-specific_endonuclease"/>
</dbReference>
<dbReference type="InterPro" id="IPR001604">
    <property type="entry name" value="Endo_G_ENPP1-like_dom"/>
</dbReference>
<dbReference type="PANTHER" id="PTHR13966:SF19">
    <property type="entry name" value="NUCLEASE EXOG, MITOCHONDRIAL"/>
    <property type="match status" value="1"/>
</dbReference>
<organism evidence="6 7">
    <name type="scientific">Aedes albopictus</name>
    <name type="common">Asian tiger mosquito</name>
    <name type="synonym">Stegomyia albopicta</name>
    <dbReference type="NCBI Taxonomy" id="7160"/>
    <lineage>
        <taxon>Eukaryota</taxon>
        <taxon>Metazoa</taxon>
        <taxon>Ecdysozoa</taxon>
        <taxon>Arthropoda</taxon>
        <taxon>Hexapoda</taxon>
        <taxon>Insecta</taxon>
        <taxon>Pterygota</taxon>
        <taxon>Neoptera</taxon>
        <taxon>Endopterygota</taxon>
        <taxon>Diptera</taxon>
        <taxon>Nematocera</taxon>
        <taxon>Culicoidea</taxon>
        <taxon>Culicidae</taxon>
        <taxon>Culicinae</taxon>
        <taxon>Aedini</taxon>
        <taxon>Aedes</taxon>
        <taxon>Stegomyia</taxon>
    </lineage>
</organism>
<evidence type="ECO:0000256" key="3">
    <source>
        <dbReference type="ARBA" id="ARBA00022759"/>
    </source>
</evidence>
<evidence type="ECO:0000256" key="2">
    <source>
        <dbReference type="ARBA" id="ARBA00022722"/>
    </source>
</evidence>
<evidence type="ECO:0000256" key="4">
    <source>
        <dbReference type="SAM" id="MobiDB-lite"/>
    </source>
</evidence>
<name>A0ABM1ZPN7_AEDAL</name>
<evidence type="ECO:0000313" key="7">
    <source>
        <dbReference type="Proteomes" id="UP000069940"/>
    </source>
</evidence>
<reference evidence="6" key="2">
    <citation type="submission" date="2025-05" db="UniProtKB">
        <authorList>
            <consortium name="EnsemblMetazoa"/>
        </authorList>
    </citation>
    <scope>IDENTIFICATION</scope>
    <source>
        <strain evidence="6">Foshan</strain>
    </source>
</reference>
<keyword evidence="3" id="KW-0378">Hydrolase</keyword>
<keyword evidence="2" id="KW-0540">Nuclease</keyword>
<keyword evidence="3" id="KW-0255">Endonuclease</keyword>
<keyword evidence="7" id="KW-1185">Reference proteome</keyword>
<feature type="region of interest" description="Disordered" evidence="4">
    <location>
        <begin position="14"/>
        <end position="51"/>
    </location>
</feature>